<dbReference type="GO" id="GO:0016887">
    <property type="term" value="F:ATP hydrolysis activity"/>
    <property type="evidence" value="ECO:0007669"/>
    <property type="project" value="InterPro"/>
</dbReference>
<dbReference type="InterPro" id="IPR036788">
    <property type="entry name" value="T_IF-3_C_sf"/>
</dbReference>
<name>A0AAD8PCX9_BABGI</name>
<evidence type="ECO:0000256" key="1">
    <source>
        <dbReference type="SAM" id="MobiDB-lite"/>
    </source>
</evidence>
<dbReference type="Proteomes" id="UP001230268">
    <property type="component" value="Unassembled WGS sequence"/>
</dbReference>
<gene>
    <name evidence="3" type="ORF">BgAZ_301860</name>
</gene>
<feature type="compositionally biased region" description="Polar residues" evidence="1">
    <location>
        <begin position="962"/>
        <end position="972"/>
    </location>
</feature>
<comment type="caution">
    <text evidence="3">The sequence shown here is derived from an EMBL/GenBank/DDBJ whole genome shotgun (WGS) entry which is preliminary data.</text>
</comment>
<dbReference type="SMART" id="SM00382">
    <property type="entry name" value="AAA"/>
    <property type="match status" value="1"/>
</dbReference>
<dbReference type="AlphaFoldDB" id="A0AAD8PCX9"/>
<accession>A0AAD8PCX9</accession>
<evidence type="ECO:0000313" key="4">
    <source>
        <dbReference type="Proteomes" id="UP001230268"/>
    </source>
</evidence>
<dbReference type="Gene3D" id="3.40.50.300">
    <property type="entry name" value="P-loop containing nucleotide triphosphate hydrolases"/>
    <property type="match status" value="1"/>
</dbReference>
<evidence type="ECO:0000313" key="3">
    <source>
        <dbReference type="EMBL" id="KAK1442668.1"/>
    </source>
</evidence>
<dbReference type="InterPro" id="IPR003959">
    <property type="entry name" value="ATPase_AAA_core"/>
</dbReference>
<proteinExistence type="predicted"/>
<dbReference type="GO" id="GO:0006413">
    <property type="term" value="P:translational initiation"/>
    <property type="evidence" value="ECO:0007669"/>
    <property type="project" value="InterPro"/>
</dbReference>
<dbReference type="EMBL" id="JAVEPI010000003">
    <property type="protein sequence ID" value="KAK1442668.1"/>
    <property type="molecule type" value="Genomic_DNA"/>
</dbReference>
<feature type="compositionally biased region" description="Basic and acidic residues" evidence="1">
    <location>
        <begin position="774"/>
        <end position="796"/>
    </location>
</feature>
<dbReference type="Gene3D" id="3.30.110.10">
    <property type="entry name" value="Translation initiation factor 3 (IF-3), C-terminal domain"/>
    <property type="match status" value="1"/>
</dbReference>
<dbReference type="InterPro" id="IPR050168">
    <property type="entry name" value="AAA_ATPase_domain"/>
</dbReference>
<dbReference type="InterPro" id="IPR003593">
    <property type="entry name" value="AAA+_ATPase"/>
</dbReference>
<organism evidence="3 4">
    <name type="scientific">Babesia gibsoni</name>
    <dbReference type="NCBI Taxonomy" id="33632"/>
    <lineage>
        <taxon>Eukaryota</taxon>
        <taxon>Sar</taxon>
        <taxon>Alveolata</taxon>
        <taxon>Apicomplexa</taxon>
        <taxon>Aconoidasida</taxon>
        <taxon>Piroplasmida</taxon>
        <taxon>Babesiidae</taxon>
        <taxon>Babesia</taxon>
    </lineage>
</organism>
<sequence length="982" mass="109450">MGSFIALEGAEDSFKDDLLKAILDAEQQYALISLRTLRRVPSEDNIHKVALAEVTELVRSLTKTDRPAVLILYDFDVWAPIFPVKSAFEVDSRGESTTSFKGKAKGPEGDCILLKSSLDRLRNTLVQETFVEDSFLKTKSSWVYRLLYFLRYSLAYRLHDDGYKFVCIATYANPGNYKQFFGDIFDHNFDASDFVNRYKDLGLGFTLSAPVADNGHATDLASICLYLNSKASEQSDSAVPLNPLYKAGRVTVRNGMQDLHIPFDVRCNQLKLSHVTYICGHPGAGKTTLLNAIVRLWLEGCPFEIVPTTSDEFGSGNSAGDECTAADNPQKRFVYKLEFYNLLSQYVGCGESFIRKTFQKARNNKPALVVIDDVELLFQEDDSLEESTQVFATLSRTLINELHSPEKGVLFIAATSGNVMPCDLPSALRSIPNTTIVLSRHGAFASLSFIANQGKLYKTNDCFRSRRLDRSLHNVSSESVFQEAEELISELPKQVAVKPPPFERIHESLIRRDKNYVESEPPFPDESSNSSLQANRIKTIIQTSFGIRENLDEQEKTEIKQPQQKVKKKYGPGRPLSMKIWMNIGTNDLITRCKRARKFIEDGIPVMFKIEGQGATANYMTHAQVIVNTAMSVLSDVAKLGGGLQQHANFLSQIFNPIEGLKRGSNAKESAGSAPRDVVTGKGRRVNKDYQPSVSSSTGQPSDIDESDHTNVQTNYNGCNGKAGAETYEPVLDGGKITRNKGKRSPVNSEDDAVVIHGLPSLNDVYFHTTEDEKHGRYASKDEDNLAKSADEHNSGEKGNLQWMDANKRGRKKNDASKFMTIEKKDGVDKTEQPPSTVKNDAMLKRFMAMRNGTTNQGYAMHASPANLPPTPPVLNPFQAMQPGMQQYDMPLPVAPPPPPPYMVPYDTPQTYQEFPWQHANPMYRRSQPSQYRQAGKWLPEQEMGVPSLPKTPAAAAEPRQKSANPAANSKSRWIKLDKNKS</sequence>
<reference evidence="3" key="1">
    <citation type="submission" date="2023-08" db="EMBL/GenBank/DDBJ databases">
        <title>Draft sequence of the Babesia gibsoni genome.</title>
        <authorList>
            <person name="Yamagishi J.Y."/>
            <person name="Xuan X.X."/>
        </authorList>
    </citation>
    <scope>NUCLEOTIDE SEQUENCE</scope>
    <source>
        <strain evidence="3">Azabu</strain>
    </source>
</reference>
<keyword evidence="4" id="KW-1185">Reference proteome</keyword>
<feature type="domain" description="AAA+ ATPase" evidence="2">
    <location>
        <begin position="272"/>
        <end position="442"/>
    </location>
</feature>
<feature type="compositionally biased region" description="Polar residues" evidence="1">
    <location>
        <begin position="690"/>
        <end position="701"/>
    </location>
</feature>
<evidence type="ECO:0000259" key="2">
    <source>
        <dbReference type="SMART" id="SM00382"/>
    </source>
</evidence>
<feature type="region of interest" description="Disordered" evidence="1">
    <location>
        <begin position="926"/>
        <end position="982"/>
    </location>
</feature>
<dbReference type="InterPro" id="IPR027417">
    <property type="entry name" value="P-loop_NTPase"/>
</dbReference>
<dbReference type="PANTHER" id="PTHR23077">
    <property type="entry name" value="AAA-FAMILY ATPASE"/>
    <property type="match status" value="1"/>
</dbReference>
<feature type="region of interest" description="Disordered" evidence="1">
    <location>
        <begin position="774"/>
        <end position="818"/>
    </location>
</feature>
<dbReference type="SUPFAM" id="SSF55200">
    <property type="entry name" value="Translation initiation factor IF3, C-terminal domain"/>
    <property type="match status" value="1"/>
</dbReference>
<protein>
    <recommendedName>
        <fullName evidence="2">AAA+ ATPase domain-containing protein</fullName>
    </recommendedName>
</protein>
<feature type="region of interest" description="Disordered" evidence="1">
    <location>
        <begin position="663"/>
        <end position="728"/>
    </location>
</feature>
<dbReference type="GO" id="GO:0005524">
    <property type="term" value="F:ATP binding"/>
    <property type="evidence" value="ECO:0007669"/>
    <property type="project" value="InterPro"/>
</dbReference>
<dbReference type="SUPFAM" id="SSF52540">
    <property type="entry name" value="P-loop containing nucleoside triphosphate hydrolases"/>
    <property type="match status" value="1"/>
</dbReference>
<dbReference type="Pfam" id="PF00004">
    <property type="entry name" value="AAA"/>
    <property type="match status" value="1"/>
</dbReference>